<keyword evidence="1" id="KW-0472">Membrane</keyword>
<sequence>MNCWKTVNVNREVGINRIYLISLLLGLLSFIFLYIPFSIIHQSNNFKDHGIFPLLIGLALLPLVHKLTHILPLILTNKKVKIKWRLKSKFFPVFFLSTKTKMSKQTSIFTLLAPTLFLTIPGLISSYLFVDYFAYFLIFTAVNIGLSFTDFIYASKFLSAPRKCIVENDDDGYDILVH</sequence>
<accession>A0ABT7LA59</accession>
<feature type="transmembrane region" description="Helical" evidence="1">
    <location>
        <begin position="133"/>
        <end position="153"/>
    </location>
</feature>
<feature type="transmembrane region" description="Helical" evidence="1">
    <location>
        <begin position="18"/>
        <end position="39"/>
    </location>
</feature>
<evidence type="ECO:0000256" key="1">
    <source>
        <dbReference type="SAM" id="Phobius"/>
    </source>
</evidence>
<evidence type="ECO:0000313" key="3">
    <source>
        <dbReference type="Proteomes" id="UP001235343"/>
    </source>
</evidence>
<reference evidence="2 3" key="1">
    <citation type="submission" date="2023-06" db="EMBL/GenBank/DDBJ databases">
        <title>Aquibacillus rhizosphaerae LR5S19.</title>
        <authorList>
            <person name="Sun J.-Q."/>
        </authorList>
    </citation>
    <scope>NUCLEOTIDE SEQUENCE [LARGE SCALE GENOMIC DNA]</scope>
    <source>
        <strain evidence="2 3">LR5S19</strain>
    </source>
</reference>
<dbReference type="Proteomes" id="UP001235343">
    <property type="component" value="Unassembled WGS sequence"/>
</dbReference>
<dbReference type="Pfam" id="PF11667">
    <property type="entry name" value="DUF3267"/>
    <property type="match status" value="1"/>
</dbReference>
<protein>
    <submittedName>
        <fullName evidence="2">DUF3267 domain-containing protein</fullName>
    </submittedName>
</protein>
<feature type="transmembrane region" description="Helical" evidence="1">
    <location>
        <begin position="51"/>
        <end position="75"/>
    </location>
</feature>
<name>A0ABT7LA59_9BACI</name>
<feature type="transmembrane region" description="Helical" evidence="1">
    <location>
        <begin position="108"/>
        <end position="127"/>
    </location>
</feature>
<keyword evidence="1" id="KW-0812">Transmembrane</keyword>
<dbReference type="InterPro" id="IPR021683">
    <property type="entry name" value="DUF3267"/>
</dbReference>
<organism evidence="2 3">
    <name type="scientific">Aquibacillus rhizosphaerae</name>
    <dbReference type="NCBI Taxonomy" id="3051431"/>
    <lineage>
        <taxon>Bacteria</taxon>
        <taxon>Bacillati</taxon>
        <taxon>Bacillota</taxon>
        <taxon>Bacilli</taxon>
        <taxon>Bacillales</taxon>
        <taxon>Bacillaceae</taxon>
        <taxon>Aquibacillus</taxon>
    </lineage>
</organism>
<gene>
    <name evidence="2" type="ORF">QQS35_20175</name>
</gene>
<dbReference type="RefSeq" id="WP_285934046.1">
    <property type="nucleotide sequence ID" value="NZ_JASTZU010000063.1"/>
</dbReference>
<keyword evidence="1" id="KW-1133">Transmembrane helix</keyword>
<evidence type="ECO:0000313" key="2">
    <source>
        <dbReference type="EMBL" id="MDL4842754.1"/>
    </source>
</evidence>
<proteinExistence type="predicted"/>
<keyword evidence="3" id="KW-1185">Reference proteome</keyword>
<comment type="caution">
    <text evidence="2">The sequence shown here is derived from an EMBL/GenBank/DDBJ whole genome shotgun (WGS) entry which is preliminary data.</text>
</comment>
<dbReference type="EMBL" id="JASTZU010000063">
    <property type="protein sequence ID" value="MDL4842754.1"/>
    <property type="molecule type" value="Genomic_DNA"/>
</dbReference>